<keyword evidence="2" id="KW-0813">Transport</keyword>
<dbReference type="RefSeq" id="WP_150947797.1">
    <property type="nucleotide sequence ID" value="NZ_VCMV01000042.1"/>
</dbReference>
<dbReference type="OrthoDB" id="9797536at2"/>
<dbReference type="InterPro" id="IPR003439">
    <property type="entry name" value="ABC_transporter-like_ATP-bd"/>
</dbReference>
<protein>
    <submittedName>
        <fullName evidence="6">ABC transporter ATP-binding protein</fullName>
    </submittedName>
</protein>
<reference evidence="6 7" key="1">
    <citation type="journal article" date="2019" name="Microorganisms">
        <title>Genome Insights into the Novel Species Microvirga brassicacearum, a Rapeseed Endophyte with Biotechnological Potential.</title>
        <authorList>
            <person name="Jimenez-Gomez A."/>
            <person name="Saati-Santamaria Z."/>
            <person name="Igual J.M."/>
            <person name="Rivas R."/>
            <person name="Mateos P.F."/>
            <person name="Garcia-Fraile P."/>
        </authorList>
    </citation>
    <scope>NUCLEOTIDE SEQUENCE [LARGE SCALE GENOMIC DNA]</scope>
    <source>
        <strain evidence="6 7">CDVBN77</strain>
    </source>
</reference>
<evidence type="ECO:0000313" key="6">
    <source>
        <dbReference type="EMBL" id="KAB0265131.1"/>
    </source>
</evidence>
<dbReference type="PROSITE" id="PS50893">
    <property type="entry name" value="ABC_TRANSPORTER_2"/>
    <property type="match status" value="1"/>
</dbReference>
<keyword evidence="3" id="KW-0547">Nucleotide-binding</keyword>
<keyword evidence="4 6" id="KW-0067">ATP-binding</keyword>
<dbReference type="GO" id="GO:0005524">
    <property type="term" value="F:ATP binding"/>
    <property type="evidence" value="ECO:0007669"/>
    <property type="project" value="UniProtKB-KW"/>
</dbReference>
<organism evidence="6 7">
    <name type="scientific">Microvirga brassicacearum</name>
    <dbReference type="NCBI Taxonomy" id="2580413"/>
    <lineage>
        <taxon>Bacteria</taxon>
        <taxon>Pseudomonadati</taxon>
        <taxon>Pseudomonadota</taxon>
        <taxon>Alphaproteobacteria</taxon>
        <taxon>Hyphomicrobiales</taxon>
        <taxon>Methylobacteriaceae</taxon>
        <taxon>Microvirga</taxon>
    </lineage>
</organism>
<dbReference type="GO" id="GO:0016887">
    <property type="term" value="F:ATP hydrolysis activity"/>
    <property type="evidence" value="ECO:0007669"/>
    <property type="project" value="InterPro"/>
</dbReference>
<dbReference type="FunFam" id="3.40.50.300:FF:000425">
    <property type="entry name" value="Probable ABC transporter, ATP-binding subunit"/>
    <property type="match status" value="1"/>
</dbReference>
<dbReference type="Proteomes" id="UP000325684">
    <property type="component" value="Unassembled WGS sequence"/>
</dbReference>
<dbReference type="InterPro" id="IPR050166">
    <property type="entry name" value="ABC_transporter_ATP-bind"/>
</dbReference>
<feature type="domain" description="ABC transporter" evidence="5">
    <location>
        <begin position="10"/>
        <end position="237"/>
    </location>
</feature>
<proteinExistence type="inferred from homology"/>
<comment type="caution">
    <text evidence="6">The sequence shown here is derived from an EMBL/GenBank/DDBJ whole genome shotgun (WGS) entry which is preliminary data.</text>
</comment>
<evidence type="ECO:0000256" key="1">
    <source>
        <dbReference type="ARBA" id="ARBA00005417"/>
    </source>
</evidence>
<dbReference type="PANTHER" id="PTHR42788">
    <property type="entry name" value="TAURINE IMPORT ATP-BINDING PROTEIN-RELATED"/>
    <property type="match status" value="1"/>
</dbReference>
<sequence length="262" mass="29250">MEGLNQIPVIQFTNVSKSYGPMLALNDVTLTVDEGEFVVIVGASGCGKSTMLNMIAGFDEPTKGRIQIQGKENTGVNPQCGMVFQQYALFPWMSVEDNIAFGLKMKGEGRAQRRARAQEYVDMVGLRGFEKSYPKALSGGMRQRVAIARVLANNPGVMLFDEPFAALDAMTRQVLQEQLVRIYEQQRKTILFITHSIDEALLLSSRIIVMSARPGRIVQDIPNDLPYPRNADVQLSDRFVELKRHIWDSVQAEVVRSIEIAA</sequence>
<name>A0A5N3P657_9HYPH</name>
<gene>
    <name evidence="6" type="ORF">FEZ63_20025</name>
</gene>
<dbReference type="AlphaFoldDB" id="A0A5N3P657"/>
<dbReference type="InterPro" id="IPR027417">
    <property type="entry name" value="P-loop_NTPase"/>
</dbReference>
<dbReference type="Gene3D" id="3.40.50.300">
    <property type="entry name" value="P-loop containing nucleotide triphosphate hydrolases"/>
    <property type="match status" value="1"/>
</dbReference>
<accession>A0A5N3P657</accession>
<dbReference type="PROSITE" id="PS00211">
    <property type="entry name" value="ABC_TRANSPORTER_1"/>
    <property type="match status" value="1"/>
</dbReference>
<evidence type="ECO:0000256" key="3">
    <source>
        <dbReference type="ARBA" id="ARBA00022741"/>
    </source>
</evidence>
<dbReference type="InterPro" id="IPR003593">
    <property type="entry name" value="AAA+_ATPase"/>
</dbReference>
<dbReference type="PANTHER" id="PTHR42788:SF13">
    <property type="entry name" value="ALIPHATIC SULFONATES IMPORT ATP-BINDING PROTEIN SSUB"/>
    <property type="match status" value="1"/>
</dbReference>
<keyword evidence="7" id="KW-1185">Reference proteome</keyword>
<dbReference type="Pfam" id="PF00005">
    <property type="entry name" value="ABC_tran"/>
    <property type="match status" value="1"/>
</dbReference>
<comment type="similarity">
    <text evidence="1">Belongs to the ABC transporter superfamily.</text>
</comment>
<dbReference type="SUPFAM" id="SSF52540">
    <property type="entry name" value="P-loop containing nucleoside triphosphate hydrolases"/>
    <property type="match status" value="1"/>
</dbReference>
<evidence type="ECO:0000259" key="5">
    <source>
        <dbReference type="PROSITE" id="PS50893"/>
    </source>
</evidence>
<evidence type="ECO:0000256" key="2">
    <source>
        <dbReference type="ARBA" id="ARBA00022448"/>
    </source>
</evidence>
<dbReference type="SMART" id="SM00382">
    <property type="entry name" value="AAA"/>
    <property type="match status" value="1"/>
</dbReference>
<dbReference type="EMBL" id="VCMV01000042">
    <property type="protein sequence ID" value="KAB0265131.1"/>
    <property type="molecule type" value="Genomic_DNA"/>
</dbReference>
<dbReference type="GO" id="GO:0015697">
    <property type="term" value="P:quaternary ammonium group transport"/>
    <property type="evidence" value="ECO:0007669"/>
    <property type="project" value="UniProtKB-ARBA"/>
</dbReference>
<evidence type="ECO:0000256" key="4">
    <source>
        <dbReference type="ARBA" id="ARBA00022840"/>
    </source>
</evidence>
<evidence type="ECO:0000313" key="7">
    <source>
        <dbReference type="Proteomes" id="UP000325684"/>
    </source>
</evidence>
<dbReference type="InterPro" id="IPR017871">
    <property type="entry name" value="ABC_transporter-like_CS"/>
</dbReference>
<dbReference type="CDD" id="cd03293">
    <property type="entry name" value="ABC_NrtD_SsuB_transporters"/>
    <property type="match status" value="1"/>
</dbReference>